<dbReference type="EMBL" id="AWGB01000029">
    <property type="protein sequence ID" value="ESQ89438.1"/>
    <property type="molecule type" value="Genomic_DNA"/>
</dbReference>
<evidence type="ECO:0000256" key="5">
    <source>
        <dbReference type="PIRSR" id="PIRSR600888-1"/>
    </source>
</evidence>
<dbReference type="OrthoDB" id="9800680at2"/>
<reference evidence="8 9" key="1">
    <citation type="journal article" date="2014" name="Nature">
        <title>Sequential evolution of bacterial morphology by co-option of a developmental regulator.</title>
        <authorList>
            <person name="Jiang C."/>
            <person name="Brown P.J."/>
            <person name="Ducret A."/>
            <person name="Brun Y.V."/>
        </authorList>
    </citation>
    <scope>NUCLEOTIDE SEQUENCE [LARGE SCALE GENOMIC DNA]</scope>
    <source>
        <strain evidence="8 9">DSM 16100</strain>
    </source>
</reference>
<evidence type="ECO:0000256" key="3">
    <source>
        <dbReference type="ARBA" id="ARBA00012098"/>
    </source>
</evidence>
<comment type="function">
    <text evidence="2 7">Catalyzes the epimerization of the C3' and C5'positions of dTDP-6-deoxy-D-xylo-4-hexulose, forming dTDP-6-deoxy-L-lyxo-4-hexulose.</text>
</comment>
<dbReference type="Gene3D" id="2.60.120.10">
    <property type="entry name" value="Jelly Rolls"/>
    <property type="match status" value="1"/>
</dbReference>
<dbReference type="PANTHER" id="PTHR21047">
    <property type="entry name" value="DTDP-6-DEOXY-D-GLUCOSE-3,5 EPIMERASE"/>
    <property type="match status" value="1"/>
</dbReference>
<gene>
    <name evidence="8" type="ORF">ABENE_13750</name>
</gene>
<dbReference type="GO" id="GO:0019305">
    <property type="term" value="P:dTDP-rhamnose biosynthetic process"/>
    <property type="evidence" value="ECO:0007669"/>
    <property type="project" value="UniProtKB-UniRule"/>
</dbReference>
<keyword evidence="7" id="KW-0413">Isomerase</keyword>
<proteinExistence type="inferred from homology"/>
<dbReference type="NCBIfam" id="TIGR01221">
    <property type="entry name" value="rmlC"/>
    <property type="match status" value="1"/>
</dbReference>
<comment type="similarity">
    <text evidence="7">Belongs to the dTDP-4-dehydrorhamnose 3,5-epimerase family.</text>
</comment>
<dbReference type="InterPro" id="IPR014710">
    <property type="entry name" value="RmlC-like_jellyroll"/>
</dbReference>
<dbReference type="STRING" id="1121022.GCA_000376105_03265"/>
<dbReference type="RefSeq" id="WP_018082935.1">
    <property type="nucleotide sequence ID" value="NZ_AQWM01000021.1"/>
</dbReference>
<dbReference type="GO" id="GO:0008830">
    <property type="term" value="F:dTDP-4-dehydrorhamnose 3,5-epimerase activity"/>
    <property type="evidence" value="ECO:0007669"/>
    <property type="project" value="UniProtKB-UniRule"/>
</dbReference>
<keyword evidence="9" id="KW-1185">Reference proteome</keyword>
<evidence type="ECO:0000256" key="7">
    <source>
        <dbReference type="RuleBase" id="RU364069"/>
    </source>
</evidence>
<dbReference type="CDD" id="cd00438">
    <property type="entry name" value="cupin_RmlC"/>
    <property type="match status" value="1"/>
</dbReference>
<comment type="subunit">
    <text evidence="7">Homodimer.</text>
</comment>
<feature type="active site" description="Proton acceptor" evidence="5">
    <location>
        <position position="62"/>
    </location>
</feature>
<dbReference type="PANTHER" id="PTHR21047:SF2">
    <property type="entry name" value="THYMIDINE DIPHOSPHO-4-KETO-RHAMNOSE 3,5-EPIMERASE"/>
    <property type="match status" value="1"/>
</dbReference>
<evidence type="ECO:0000256" key="4">
    <source>
        <dbReference type="ARBA" id="ARBA00019595"/>
    </source>
</evidence>
<dbReference type="PATRIC" id="fig|1121022.4.peg.2797"/>
<feature type="active site" description="Proton donor" evidence="5">
    <location>
        <position position="132"/>
    </location>
</feature>
<evidence type="ECO:0000313" key="8">
    <source>
        <dbReference type="EMBL" id="ESQ89438.1"/>
    </source>
</evidence>
<evidence type="ECO:0000256" key="2">
    <source>
        <dbReference type="ARBA" id="ARBA00001997"/>
    </source>
</evidence>
<dbReference type="GO" id="GO:0000271">
    <property type="term" value="P:polysaccharide biosynthetic process"/>
    <property type="evidence" value="ECO:0007669"/>
    <property type="project" value="TreeGrafter"/>
</dbReference>
<sequence length="185" mass="21514">MKYNPTPLEGAYTIELEPRADERGFFSRVYCENEFSTHGLETHYVQFNTSFTQKKHTLRGMHYQLGDSAEVKVIKCIRGSLFDVILDLRQDSETFGKWFGAELSDQNRKMMYVPRGFAHGFQALTDDVEMMYFVSNTYSATNERSVRWNDPKFSIDWPFEPVMISEKDASARDFETGFHLGKETP</sequence>
<comment type="caution">
    <text evidence="8">The sequence shown here is derived from an EMBL/GenBank/DDBJ whole genome shotgun (WGS) entry which is preliminary data.</text>
</comment>
<organism evidence="8 9">
    <name type="scientific">Asticcacaulis benevestitus DSM 16100 = ATCC BAA-896</name>
    <dbReference type="NCBI Taxonomy" id="1121022"/>
    <lineage>
        <taxon>Bacteria</taxon>
        <taxon>Pseudomonadati</taxon>
        <taxon>Pseudomonadota</taxon>
        <taxon>Alphaproteobacteria</taxon>
        <taxon>Caulobacterales</taxon>
        <taxon>Caulobacteraceae</taxon>
        <taxon>Asticcacaulis</taxon>
    </lineage>
</organism>
<protein>
    <recommendedName>
        <fullName evidence="4 7">dTDP-4-dehydrorhamnose 3,5-epimerase</fullName>
        <ecNumber evidence="3 7">5.1.3.13</ecNumber>
    </recommendedName>
    <alternativeName>
        <fullName evidence="7">Thymidine diphospho-4-keto-rhamnose 3,5-epimerase</fullName>
    </alternativeName>
</protein>
<feature type="site" description="Participates in a stacking interaction with the thymidine ring of dTDP-4-oxo-6-deoxyglucose" evidence="6">
    <location>
        <position position="138"/>
    </location>
</feature>
<dbReference type="UniPathway" id="UPA00124"/>
<evidence type="ECO:0000256" key="6">
    <source>
        <dbReference type="PIRSR" id="PIRSR600888-3"/>
    </source>
</evidence>
<dbReference type="AlphaFoldDB" id="V4RDF2"/>
<evidence type="ECO:0000256" key="1">
    <source>
        <dbReference type="ARBA" id="ARBA00001298"/>
    </source>
</evidence>
<name>V4RDF2_9CAUL</name>
<dbReference type="EC" id="5.1.3.13" evidence="3 7"/>
<dbReference type="InterPro" id="IPR011051">
    <property type="entry name" value="RmlC_Cupin_sf"/>
</dbReference>
<dbReference type="GO" id="GO:0005829">
    <property type="term" value="C:cytosol"/>
    <property type="evidence" value="ECO:0007669"/>
    <property type="project" value="TreeGrafter"/>
</dbReference>
<accession>V4RDF2</accession>
<comment type="catalytic activity">
    <reaction evidence="1 7">
        <text>dTDP-4-dehydro-6-deoxy-alpha-D-glucose = dTDP-4-dehydro-beta-L-rhamnose</text>
        <dbReference type="Rhea" id="RHEA:16969"/>
        <dbReference type="ChEBI" id="CHEBI:57649"/>
        <dbReference type="ChEBI" id="CHEBI:62830"/>
        <dbReference type="EC" id="5.1.3.13"/>
    </reaction>
</comment>
<dbReference type="SUPFAM" id="SSF51182">
    <property type="entry name" value="RmlC-like cupins"/>
    <property type="match status" value="1"/>
</dbReference>
<dbReference type="Pfam" id="PF00908">
    <property type="entry name" value="dTDP_sugar_isom"/>
    <property type="match status" value="1"/>
</dbReference>
<comment type="pathway">
    <text evidence="7">Carbohydrate biosynthesis; dTDP-L-rhamnose biosynthesis.</text>
</comment>
<dbReference type="eggNOG" id="COG1898">
    <property type="taxonomic scope" value="Bacteria"/>
</dbReference>
<dbReference type="InterPro" id="IPR000888">
    <property type="entry name" value="RmlC-like"/>
</dbReference>
<evidence type="ECO:0000313" key="9">
    <source>
        <dbReference type="Proteomes" id="UP000017837"/>
    </source>
</evidence>
<dbReference type="Proteomes" id="UP000017837">
    <property type="component" value="Unassembled WGS sequence"/>
</dbReference>